<comment type="catalytic activity">
    <reaction evidence="10 11">
        <text>shikimate + ATP = 3-phosphoshikimate + ADP + H(+)</text>
        <dbReference type="Rhea" id="RHEA:13121"/>
        <dbReference type="ChEBI" id="CHEBI:15378"/>
        <dbReference type="ChEBI" id="CHEBI:30616"/>
        <dbReference type="ChEBI" id="CHEBI:36208"/>
        <dbReference type="ChEBI" id="CHEBI:145989"/>
        <dbReference type="ChEBI" id="CHEBI:456216"/>
        <dbReference type="EC" id="2.7.1.71"/>
    </reaction>
</comment>
<sequence length="213" mass="23394">MTPEIPGAPTPRPAPRLNPAPAETARVVLVGPPAAGKSTIGRILAERLHMPMLDTDQMIVDRYGPIPDIFRDRGEAAFREIEREAVRRALRKLLDRPGVVSLGGGAVLNQGTRAQLRHPALTVVLIMIDEQTVAQRLGNPSRPLLAGDPEAAVARWRALVDERRPLYEQVADVTVHGSDSSPVTAVNRIVDRLSKDARAHEYAKYRYEGNEEP</sequence>
<feature type="binding site" evidence="11">
    <location>
        <position position="56"/>
    </location>
    <ligand>
        <name>substrate</name>
    </ligand>
</feature>
<evidence type="ECO:0000256" key="4">
    <source>
        <dbReference type="ARBA" id="ARBA00022605"/>
    </source>
</evidence>
<comment type="similarity">
    <text evidence="2 11">Belongs to the shikimate kinase family.</text>
</comment>
<dbReference type="Gene3D" id="3.40.50.300">
    <property type="entry name" value="P-loop containing nucleotide triphosphate hydrolases"/>
    <property type="match status" value="1"/>
</dbReference>
<comment type="subunit">
    <text evidence="11">Monomer.</text>
</comment>
<comment type="caution">
    <text evidence="11">Lacks conserved residue(s) required for the propagation of feature annotation.</text>
</comment>
<dbReference type="SUPFAM" id="SSF52540">
    <property type="entry name" value="P-loop containing nucleoside triphosphate hydrolases"/>
    <property type="match status" value="1"/>
</dbReference>
<dbReference type="AlphaFoldDB" id="A0A8J2XKW5"/>
<feature type="binding site" evidence="11">
    <location>
        <position position="142"/>
    </location>
    <ligand>
        <name>ATP</name>
        <dbReference type="ChEBI" id="CHEBI:30616"/>
    </ligand>
</feature>
<keyword evidence="7 11" id="KW-0418">Kinase</keyword>
<dbReference type="GO" id="GO:0008652">
    <property type="term" value="P:amino acid biosynthetic process"/>
    <property type="evidence" value="ECO:0007669"/>
    <property type="project" value="UniProtKB-KW"/>
</dbReference>
<dbReference type="HAMAP" id="MF_00109">
    <property type="entry name" value="Shikimate_kinase"/>
    <property type="match status" value="1"/>
</dbReference>
<dbReference type="EMBL" id="BMFY01000008">
    <property type="protein sequence ID" value="GGA17674.1"/>
    <property type="molecule type" value="Genomic_DNA"/>
</dbReference>
<accession>A0A8J2XKW5</accession>
<dbReference type="PROSITE" id="PS01128">
    <property type="entry name" value="SHIKIMATE_KINASE"/>
    <property type="match status" value="1"/>
</dbReference>
<evidence type="ECO:0000313" key="12">
    <source>
        <dbReference type="EMBL" id="GGA17674.1"/>
    </source>
</evidence>
<keyword evidence="11" id="KW-0460">Magnesium</keyword>
<comment type="cofactor">
    <cofactor evidence="11">
        <name>Mg(2+)</name>
        <dbReference type="ChEBI" id="CHEBI:18420"/>
    </cofactor>
    <text evidence="11">Binds 1 Mg(2+) ion per subunit.</text>
</comment>
<keyword evidence="8 11" id="KW-0067">ATP-binding</keyword>
<dbReference type="InterPro" id="IPR031322">
    <property type="entry name" value="Shikimate/glucono_kinase"/>
</dbReference>
<proteinExistence type="inferred from homology"/>
<evidence type="ECO:0000256" key="11">
    <source>
        <dbReference type="HAMAP-Rule" id="MF_00109"/>
    </source>
</evidence>
<evidence type="ECO:0000256" key="9">
    <source>
        <dbReference type="ARBA" id="ARBA00023141"/>
    </source>
</evidence>
<evidence type="ECO:0000256" key="5">
    <source>
        <dbReference type="ARBA" id="ARBA00022679"/>
    </source>
</evidence>
<dbReference type="PRINTS" id="PR01100">
    <property type="entry name" value="SHIKIMTKNASE"/>
</dbReference>
<dbReference type="InterPro" id="IPR023000">
    <property type="entry name" value="Shikimate_kinase_CS"/>
</dbReference>
<dbReference type="CDD" id="cd00464">
    <property type="entry name" value="SK"/>
    <property type="match status" value="1"/>
</dbReference>
<name>A0A8J2XKW5_9MICO</name>
<dbReference type="InterPro" id="IPR027417">
    <property type="entry name" value="P-loop_NTPase"/>
</dbReference>
<dbReference type="GO" id="GO:0009423">
    <property type="term" value="P:chorismate biosynthetic process"/>
    <property type="evidence" value="ECO:0007669"/>
    <property type="project" value="UniProtKB-UniRule"/>
</dbReference>
<evidence type="ECO:0000256" key="8">
    <source>
        <dbReference type="ARBA" id="ARBA00022840"/>
    </source>
</evidence>
<dbReference type="GO" id="GO:0005829">
    <property type="term" value="C:cytosol"/>
    <property type="evidence" value="ECO:0007669"/>
    <property type="project" value="TreeGrafter"/>
</dbReference>
<feature type="binding site" evidence="11">
    <location>
        <position position="38"/>
    </location>
    <ligand>
        <name>Mg(2+)</name>
        <dbReference type="ChEBI" id="CHEBI:18420"/>
    </ligand>
</feature>
<comment type="function">
    <text evidence="11">Catalyzes the specific phosphorylation of the 3-hydroxyl group of shikimic acid using ATP as a cosubstrate.</text>
</comment>
<dbReference type="GO" id="GO:0009073">
    <property type="term" value="P:aromatic amino acid family biosynthetic process"/>
    <property type="evidence" value="ECO:0007669"/>
    <property type="project" value="UniProtKB-KW"/>
</dbReference>
<evidence type="ECO:0000256" key="2">
    <source>
        <dbReference type="ARBA" id="ARBA00006997"/>
    </source>
</evidence>
<dbReference type="EC" id="2.7.1.71" evidence="3 11"/>
<keyword evidence="11" id="KW-0963">Cytoplasm</keyword>
<dbReference type="Proteomes" id="UP000616114">
    <property type="component" value="Unassembled WGS sequence"/>
</dbReference>
<evidence type="ECO:0000256" key="6">
    <source>
        <dbReference type="ARBA" id="ARBA00022741"/>
    </source>
</evidence>
<dbReference type="RefSeq" id="WP_229745074.1">
    <property type="nucleotide sequence ID" value="NZ_BMFY01000008.1"/>
</dbReference>
<reference evidence="12" key="2">
    <citation type="submission" date="2020-09" db="EMBL/GenBank/DDBJ databases">
        <authorList>
            <person name="Sun Q."/>
            <person name="Zhou Y."/>
        </authorList>
    </citation>
    <scope>NUCLEOTIDE SEQUENCE</scope>
    <source>
        <strain evidence="12">CGMCC 1.12785</strain>
    </source>
</reference>
<keyword evidence="5 11" id="KW-0808">Transferase</keyword>
<feature type="binding site" evidence="11">
    <location>
        <position position="104"/>
    </location>
    <ligand>
        <name>substrate</name>
    </ligand>
</feature>
<keyword evidence="11" id="KW-0479">Metal-binding</keyword>
<protein>
    <recommendedName>
        <fullName evidence="3 11">Shikimate kinase</fullName>
        <shortName evidence="11">SK</shortName>
        <ecNumber evidence="3 11">2.7.1.71</ecNumber>
    </recommendedName>
</protein>
<feature type="binding site" evidence="11">
    <location>
        <begin position="34"/>
        <end position="39"/>
    </location>
    <ligand>
        <name>ATP</name>
        <dbReference type="ChEBI" id="CHEBI:30616"/>
    </ligand>
</feature>
<keyword evidence="13" id="KW-1185">Reference proteome</keyword>
<keyword evidence="4 11" id="KW-0028">Amino-acid biosynthesis</keyword>
<comment type="subcellular location">
    <subcellularLocation>
        <location evidence="11">Cytoplasm</location>
    </subcellularLocation>
</comment>
<keyword evidence="9 11" id="KW-0057">Aromatic amino acid biosynthesis</keyword>
<evidence type="ECO:0000256" key="10">
    <source>
        <dbReference type="ARBA" id="ARBA00048567"/>
    </source>
</evidence>
<dbReference type="GO" id="GO:0000287">
    <property type="term" value="F:magnesium ion binding"/>
    <property type="evidence" value="ECO:0007669"/>
    <property type="project" value="UniProtKB-UniRule"/>
</dbReference>
<evidence type="ECO:0000256" key="7">
    <source>
        <dbReference type="ARBA" id="ARBA00022777"/>
    </source>
</evidence>
<evidence type="ECO:0000256" key="1">
    <source>
        <dbReference type="ARBA" id="ARBA00004842"/>
    </source>
</evidence>
<evidence type="ECO:0000256" key="3">
    <source>
        <dbReference type="ARBA" id="ARBA00012154"/>
    </source>
</evidence>
<dbReference type="GO" id="GO:0004765">
    <property type="term" value="F:shikimate kinase activity"/>
    <property type="evidence" value="ECO:0007669"/>
    <property type="project" value="UniProtKB-UniRule"/>
</dbReference>
<gene>
    <name evidence="11 12" type="primary">aroK</name>
    <name evidence="12" type="ORF">GCM10011333_20990</name>
</gene>
<keyword evidence="6 11" id="KW-0547">Nucleotide-binding</keyword>
<feature type="binding site" evidence="11">
    <location>
        <position position="79"/>
    </location>
    <ligand>
        <name>substrate</name>
    </ligand>
</feature>
<evidence type="ECO:0000313" key="13">
    <source>
        <dbReference type="Proteomes" id="UP000616114"/>
    </source>
</evidence>
<dbReference type="PANTHER" id="PTHR21087">
    <property type="entry name" value="SHIKIMATE KINASE"/>
    <property type="match status" value="1"/>
</dbReference>
<reference evidence="12" key="1">
    <citation type="journal article" date="2014" name="Int. J. Syst. Evol. Microbiol.">
        <title>Complete genome sequence of Corynebacterium casei LMG S-19264T (=DSM 44701T), isolated from a smear-ripened cheese.</title>
        <authorList>
            <consortium name="US DOE Joint Genome Institute (JGI-PGF)"/>
            <person name="Walter F."/>
            <person name="Albersmeier A."/>
            <person name="Kalinowski J."/>
            <person name="Ruckert C."/>
        </authorList>
    </citation>
    <scope>NUCLEOTIDE SEQUENCE</scope>
    <source>
        <strain evidence="12">CGMCC 1.12785</strain>
    </source>
</reference>
<dbReference type="UniPathway" id="UPA00053">
    <property type="reaction ID" value="UER00088"/>
</dbReference>
<organism evidence="12 13">
    <name type="scientific">Sediminivirga luteola</name>
    <dbReference type="NCBI Taxonomy" id="1774748"/>
    <lineage>
        <taxon>Bacteria</taxon>
        <taxon>Bacillati</taxon>
        <taxon>Actinomycetota</taxon>
        <taxon>Actinomycetes</taxon>
        <taxon>Micrococcales</taxon>
        <taxon>Brevibacteriaceae</taxon>
        <taxon>Sediminivirga</taxon>
    </lineage>
</organism>
<dbReference type="PANTHER" id="PTHR21087:SF16">
    <property type="entry name" value="SHIKIMATE KINASE 1, CHLOROPLASTIC"/>
    <property type="match status" value="1"/>
</dbReference>
<comment type="caution">
    <text evidence="12">The sequence shown here is derived from an EMBL/GenBank/DDBJ whole genome shotgun (WGS) entry which is preliminary data.</text>
</comment>
<dbReference type="GO" id="GO:0005524">
    <property type="term" value="F:ATP binding"/>
    <property type="evidence" value="ECO:0007669"/>
    <property type="project" value="UniProtKB-UniRule"/>
</dbReference>
<dbReference type="InterPro" id="IPR000623">
    <property type="entry name" value="Shikimate_kinase/TSH1"/>
</dbReference>
<comment type="pathway">
    <text evidence="1 11">Metabolic intermediate biosynthesis; chorismate biosynthesis; chorismate from D-erythrose 4-phosphate and phosphoenolpyruvate: step 5/7.</text>
</comment>
<feature type="binding site" evidence="11">
    <location>
        <position position="163"/>
    </location>
    <ligand>
        <name>substrate</name>
    </ligand>
</feature>
<dbReference type="Pfam" id="PF01202">
    <property type="entry name" value="SKI"/>
    <property type="match status" value="1"/>
</dbReference>